<dbReference type="InterPro" id="IPR018247">
    <property type="entry name" value="EF_Hand_1_Ca_BS"/>
</dbReference>
<dbReference type="Gene3D" id="1.10.1330.10">
    <property type="entry name" value="Dockerin domain"/>
    <property type="match status" value="1"/>
</dbReference>
<dbReference type="Proteomes" id="UP000618579">
    <property type="component" value="Unassembled WGS sequence"/>
</dbReference>
<comment type="caution">
    <text evidence="1">The sequence shown here is derived from an EMBL/GenBank/DDBJ whole genome shotgun (WGS) entry which is preliminary data.</text>
</comment>
<name>A0ABX1ZFS4_9BACL</name>
<proteinExistence type="predicted"/>
<keyword evidence="2" id="KW-1185">Reference proteome</keyword>
<evidence type="ECO:0008006" key="3">
    <source>
        <dbReference type="Google" id="ProtNLM"/>
    </source>
</evidence>
<reference evidence="1 2" key="1">
    <citation type="submission" date="2019-10" db="EMBL/GenBank/DDBJ databases">
        <title>Description of Paenibacillus pedi sp. nov.</title>
        <authorList>
            <person name="Carlier A."/>
            <person name="Qi S."/>
        </authorList>
    </citation>
    <scope>NUCLEOTIDE SEQUENCE [LARGE SCALE GENOMIC DNA]</scope>
    <source>
        <strain evidence="1 2">LMG 31457</strain>
    </source>
</reference>
<organism evidence="1 2">
    <name type="scientific">Paenibacillus planticolens</name>
    <dbReference type="NCBI Taxonomy" id="2654976"/>
    <lineage>
        <taxon>Bacteria</taxon>
        <taxon>Bacillati</taxon>
        <taxon>Bacillota</taxon>
        <taxon>Bacilli</taxon>
        <taxon>Bacillales</taxon>
        <taxon>Paenibacillaceae</taxon>
        <taxon>Paenibacillus</taxon>
    </lineage>
</organism>
<sequence length="50" mass="5442">MSIGDLAIIAAAYGKLSTDADWDQYKKADLNNDGKVDVTDLAIMARKILE</sequence>
<protein>
    <recommendedName>
        <fullName evidence="3">Dockerin domain-containing protein</fullName>
    </recommendedName>
</protein>
<dbReference type="InterPro" id="IPR036439">
    <property type="entry name" value="Dockerin_dom_sf"/>
</dbReference>
<dbReference type="SUPFAM" id="SSF63446">
    <property type="entry name" value="Type I dockerin domain"/>
    <property type="match status" value="1"/>
</dbReference>
<accession>A0ABX1ZFS4</accession>
<gene>
    <name evidence="1" type="ORF">GC097_02725</name>
</gene>
<evidence type="ECO:0000313" key="2">
    <source>
        <dbReference type="Proteomes" id="UP000618579"/>
    </source>
</evidence>
<dbReference type="PROSITE" id="PS00018">
    <property type="entry name" value="EF_HAND_1"/>
    <property type="match status" value="1"/>
</dbReference>
<evidence type="ECO:0000313" key="1">
    <source>
        <dbReference type="EMBL" id="NOU98935.1"/>
    </source>
</evidence>
<dbReference type="Pfam" id="PF00404">
    <property type="entry name" value="Dockerin_1"/>
    <property type="match status" value="1"/>
</dbReference>
<dbReference type="EMBL" id="WHNZ01000011">
    <property type="protein sequence ID" value="NOU98935.1"/>
    <property type="molecule type" value="Genomic_DNA"/>
</dbReference>
<dbReference type="InterPro" id="IPR002105">
    <property type="entry name" value="Dockerin_1_rpt"/>
</dbReference>